<protein>
    <submittedName>
        <fullName evidence="7">Na/Pi cotransporter family protein</fullName>
    </submittedName>
</protein>
<feature type="transmembrane region" description="Helical" evidence="6">
    <location>
        <begin position="6"/>
        <end position="26"/>
    </location>
</feature>
<evidence type="ECO:0000256" key="4">
    <source>
        <dbReference type="ARBA" id="ARBA00022989"/>
    </source>
</evidence>
<reference evidence="7" key="1">
    <citation type="submission" date="2020-08" db="EMBL/GenBank/DDBJ databases">
        <title>Genomic insights into the carbon and energy metabolism of the first obligate autotrophic acetogenic bacterium Aceticella autotrophica gen. nov., sp. nov.</title>
        <authorList>
            <person name="Toshchakov S.V."/>
            <person name="Elcheninov A.G."/>
            <person name="Kublanov I.V."/>
            <person name="Frolov E.N."/>
            <person name="Lebedinsky A.V."/>
        </authorList>
    </citation>
    <scope>NUCLEOTIDE SEQUENCE</scope>
    <source>
        <strain evidence="7">3443-3Ac</strain>
    </source>
</reference>
<evidence type="ECO:0000313" key="8">
    <source>
        <dbReference type="Proteomes" id="UP000671913"/>
    </source>
</evidence>
<accession>A0A975AUQ1</accession>
<evidence type="ECO:0000256" key="5">
    <source>
        <dbReference type="ARBA" id="ARBA00023136"/>
    </source>
</evidence>
<sequence>MLAALFYFIIGIAIFIAGILTLTTNLRSISKNKVKYLIDKFTGNMSMSIIIGFFTTLILQSSSIVSILAVGMADAGLLNLYSAAGIIMGSNIGTTIAVQLYAFNLFHLAPYAVLAGSILHFQKKSLKLKLIGNTILGFGIIFYGLEIMNLSAVPLRHFENITLFLDKLSNPMIAVITGIIAALIMQSSNIGIAMMQSLASSGILSLSSIIPVVYGLNIGTCSEAIIMSFTTNKEGKKIALFNIFFNIAGTIIFMPFTQYFAVFLKFLSPENPARQIANAHMLFNILSIIFIVPIIRYIFILIDKLINLFY</sequence>
<dbReference type="Pfam" id="PF02690">
    <property type="entry name" value="Na_Pi_cotrans"/>
    <property type="match status" value="2"/>
</dbReference>
<evidence type="ECO:0000256" key="1">
    <source>
        <dbReference type="ARBA" id="ARBA00004651"/>
    </source>
</evidence>
<evidence type="ECO:0000256" key="6">
    <source>
        <dbReference type="SAM" id="Phobius"/>
    </source>
</evidence>
<proteinExistence type="predicted"/>
<dbReference type="GO" id="GO:0005886">
    <property type="term" value="C:plasma membrane"/>
    <property type="evidence" value="ECO:0007669"/>
    <property type="project" value="UniProtKB-SubCell"/>
</dbReference>
<dbReference type="EMBL" id="CP060096">
    <property type="protein sequence ID" value="QSZ26793.1"/>
    <property type="molecule type" value="Genomic_DNA"/>
</dbReference>
<keyword evidence="4 6" id="KW-1133">Transmembrane helix</keyword>
<gene>
    <name evidence="7" type="ORF">ACETAC_07830</name>
</gene>
<organism evidence="7 8">
    <name type="scientific">Aceticella autotrophica</name>
    <dbReference type="NCBI Taxonomy" id="2755338"/>
    <lineage>
        <taxon>Bacteria</taxon>
        <taxon>Bacillati</taxon>
        <taxon>Bacillota</taxon>
        <taxon>Clostridia</taxon>
        <taxon>Thermoanaerobacterales</taxon>
        <taxon>Thermoanaerobacteraceae</taxon>
        <taxon>Aceticella</taxon>
    </lineage>
</organism>
<dbReference type="PANTHER" id="PTHR10010">
    <property type="entry name" value="SOLUTE CARRIER FAMILY 34 SODIUM PHOSPHATE , MEMBER 2-RELATED"/>
    <property type="match status" value="1"/>
</dbReference>
<feature type="transmembrane region" description="Helical" evidence="6">
    <location>
        <begin position="47"/>
        <end position="72"/>
    </location>
</feature>
<dbReference type="InterPro" id="IPR003841">
    <property type="entry name" value="Na/Pi_transpt"/>
</dbReference>
<keyword evidence="8" id="KW-1185">Reference proteome</keyword>
<dbReference type="KEGG" id="aaut:ACETAC_07830"/>
<evidence type="ECO:0000256" key="2">
    <source>
        <dbReference type="ARBA" id="ARBA00022475"/>
    </source>
</evidence>
<comment type="subcellular location">
    <subcellularLocation>
        <location evidence="1">Cell membrane</location>
        <topology evidence="1">Multi-pass membrane protein</topology>
    </subcellularLocation>
</comment>
<dbReference type="RefSeq" id="WP_284679477.1">
    <property type="nucleotide sequence ID" value="NZ_CP060096.1"/>
</dbReference>
<keyword evidence="5 6" id="KW-0472">Membrane</keyword>
<evidence type="ECO:0000256" key="3">
    <source>
        <dbReference type="ARBA" id="ARBA00022692"/>
    </source>
</evidence>
<feature type="transmembrane region" description="Helical" evidence="6">
    <location>
        <begin position="238"/>
        <end position="261"/>
    </location>
</feature>
<name>A0A975AUQ1_9THEO</name>
<feature type="transmembrane region" description="Helical" evidence="6">
    <location>
        <begin position="282"/>
        <end position="302"/>
    </location>
</feature>
<evidence type="ECO:0000313" key="7">
    <source>
        <dbReference type="EMBL" id="QSZ26793.1"/>
    </source>
</evidence>
<feature type="transmembrane region" description="Helical" evidence="6">
    <location>
        <begin position="168"/>
        <end position="185"/>
    </location>
</feature>
<dbReference type="NCBIfam" id="NF037997">
    <property type="entry name" value="Na_Pi_symport"/>
    <property type="match status" value="1"/>
</dbReference>
<dbReference type="GO" id="GO:0005436">
    <property type="term" value="F:sodium:phosphate symporter activity"/>
    <property type="evidence" value="ECO:0007669"/>
    <property type="project" value="InterPro"/>
</dbReference>
<dbReference type="AlphaFoldDB" id="A0A975AUQ1"/>
<keyword evidence="3 6" id="KW-0812">Transmembrane</keyword>
<dbReference type="GO" id="GO:0044341">
    <property type="term" value="P:sodium-dependent phosphate transport"/>
    <property type="evidence" value="ECO:0007669"/>
    <property type="project" value="InterPro"/>
</dbReference>
<dbReference type="Proteomes" id="UP000671913">
    <property type="component" value="Chromosome"/>
</dbReference>
<keyword evidence="2" id="KW-1003">Cell membrane</keyword>
<dbReference type="PANTHER" id="PTHR10010:SF46">
    <property type="entry name" value="SODIUM-DEPENDENT PHOSPHATE TRANSPORT PROTEIN 2B"/>
    <property type="match status" value="1"/>
</dbReference>
<feature type="transmembrane region" description="Helical" evidence="6">
    <location>
        <begin position="130"/>
        <end position="148"/>
    </location>
</feature>